<name>A0AC61DEF2_9FIRM</name>
<dbReference type="EMBL" id="PEDL01000004">
    <property type="protein sequence ID" value="PHV71270.1"/>
    <property type="molecule type" value="Genomic_DNA"/>
</dbReference>
<organism evidence="1 2">
    <name type="scientific">Sporanaerobium hydrogeniformans</name>
    <dbReference type="NCBI Taxonomy" id="3072179"/>
    <lineage>
        <taxon>Bacteria</taxon>
        <taxon>Bacillati</taxon>
        <taxon>Bacillota</taxon>
        <taxon>Clostridia</taxon>
        <taxon>Lachnospirales</taxon>
        <taxon>Lachnospiraceae</taxon>
        <taxon>Sporanaerobium</taxon>
    </lineage>
</organism>
<gene>
    <name evidence="1" type="ORF">CS063_06150</name>
</gene>
<evidence type="ECO:0000313" key="2">
    <source>
        <dbReference type="Proteomes" id="UP000224460"/>
    </source>
</evidence>
<accession>A0AC61DEF2</accession>
<keyword evidence="2" id="KW-1185">Reference proteome</keyword>
<reference evidence="1" key="1">
    <citation type="submission" date="2017-10" db="EMBL/GenBank/DDBJ databases">
        <title>Genome sequence of cellulolytic Lachnospiraceae bacterium XHS1971 isolated from hotspring sediment.</title>
        <authorList>
            <person name="Vasudevan G."/>
            <person name="Joshi A.J."/>
            <person name="Hivarkar S."/>
            <person name="Lanjekar V.B."/>
            <person name="Dhakephalkar P.K."/>
            <person name="Dagar S."/>
        </authorList>
    </citation>
    <scope>NUCLEOTIDE SEQUENCE</scope>
    <source>
        <strain evidence="1">XHS1971</strain>
    </source>
</reference>
<comment type="caution">
    <text evidence="1">The sequence shown here is derived from an EMBL/GenBank/DDBJ whole genome shotgun (WGS) entry which is preliminary data.</text>
</comment>
<proteinExistence type="predicted"/>
<protein>
    <submittedName>
        <fullName evidence="1">Transcriptional regulator</fullName>
    </submittedName>
</protein>
<evidence type="ECO:0000313" key="1">
    <source>
        <dbReference type="EMBL" id="PHV71270.1"/>
    </source>
</evidence>
<dbReference type="Proteomes" id="UP000224460">
    <property type="component" value="Unassembled WGS sequence"/>
</dbReference>
<sequence>MKYSYSEYVPLLKALADETRLKIIDMLSCGELCACNILEKLNITQPTLSYHMKMLTQCELVSARKDGIWMKYKLNEAKVIAYKQFVEELLSHKEDCICKEKWEG</sequence>